<dbReference type="RefSeq" id="WP_311332385.1">
    <property type="nucleotide sequence ID" value="NZ_JAVRHZ010000002.1"/>
</dbReference>
<sequence>MTLKLSNQFFRKKLALLSIGLASFSFLMHGQQPGNPFVDAGADVTIDCGTGGCTDLTAAFFDIGETNTYNISSIDFLPPFPFNGLQNSVNTNIDDAWDNPENLPFTFCFFGDVETQFQVGSNGVVRFDVDPNDVGANSNAWPFSSNIPNNVEEALAEANIFLPGHDIDPSVNTTNEIAWEIVGDAPNRVLAVSYFEVPMFSATCNNLLATQMVVLYETTNIIDVYIQEKPSCPTWNSGNAVIGIQNDAGDLGFVPPGRNTSDSPWTATNEAWRFTPAGPSVTTITWLDSDGNVVGNDTTVNVCPDDPVEVYTAQVVYTNCDGATVTVTDDVQVTSAQDFSVSLGEDLVFCDVPEYEIVPVLTGETTGATYLWSTGETTPTITVDTTGDYSVDVTVGSCTETDDVTITLLASPCTIDPVCSAVDFLEDFGTGTGRVCDLNGATTTYICNDVTQVNDGEYSITNISDGLNTGWHVGMEDHTEGDVDGRMLFVNADFNPGEFYRRTITLDSNTDYTFNAWITTVYDTDTGICTGTGIPSNVIFRIEDTGGNTISEIVTGDIQNGPDPNWQEFFIAFNTGSNTDIQLVLINNAPGGCGNDLAIDDISLSLNGGQPVVLTPPDLVACDQGNDGVEVFDLEAQIPIILDGQNPADFNISFHTAPLDAQAGASPIENPDAYSNMSDPETIYVRVEDVNEPMCFSAVDFDLTLNEIIDLQTNLPDEVAICSTEPVPTLDATPTNQGIDLNDVSYEWTDGSGTVVSTDATYTPASSDTYTVLVTLPPCSENTFVVDVEITQNPTLDLGPDAALCDGDDFEIIPTITGDTQGITYLWSTGETTPTIIVDQTDTYTLEITVGSCVVTDSILVEFGELPVLDIGLDFKTCPDEVQVITANVTPADVTFQWFLNGDLIPNETESTLEIMLPATTVGTQTYTAVASDGGCMSEDSVDVTLYDIGNCVISQGLSPNGDGFNDALDLEFLSDRSGIDQLQIFNRLGTQVYEKTNYINEWVGTTTDGEELPTGTYFYVINFTNEDPQYGMQATGWIYLNKEAK</sequence>
<feature type="chain" id="PRO_5046629069" evidence="1">
    <location>
        <begin position="31"/>
        <end position="1046"/>
    </location>
</feature>
<keyword evidence="1" id="KW-0732">Signal</keyword>
<evidence type="ECO:0000256" key="1">
    <source>
        <dbReference type="SAM" id="SignalP"/>
    </source>
</evidence>
<proteinExistence type="predicted"/>
<dbReference type="Pfam" id="PF13585">
    <property type="entry name" value="CHU_C"/>
    <property type="match status" value="1"/>
</dbReference>
<accession>A0ABU2YCP9</accession>
<dbReference type="Proteomes" id="UP001254488">
    <property type="component" value="Unassembled WGS sequence"/>
</dbReference>
<reference evidence="2 3" key="1">
    <citation type="submission" date="2023-09" db="EMBL/GenBank/DDBJ databases">
        <authorList>
            <person name="Rey-Velasco X."/>
        </authorList>
    </citation>
    <scope>NUCLEOTIDE SEQUENCE [LARGE SCALE GENOMIC DNA]</scope>
    <source>
        <strain evidence="2 3">W242</strain>
    </source>
</reference>
<gene>
    <name evidence="2" type="ORF">RM538_05425</name>
</gene>
<keyword evidence="3" id="KW-1185">Reference proteome</keyword>
<name>A0ABU2YCP9_9FLAO</name>
<dbReference type="EMBL" id="JAVRHZ010000002">
    <property type="protein sequence ID" value="MDT0555434.1"/>
    <property type="molecule type" value="Genomic_DNA"/>
</dbReference>
<dbReference type="NCBIfam" id="TIGR04131">
    <property type="entry name" value="Bac_Flav_CTERM"/>
    <property type="match status" value="1"/>
</dbReference>
<dbReference type="InterPro" id="IPR026341">
    <property type="entry name" value="T9SS_type_B"/>
</dbReference>
<feature type="signal peptide" evidence="1">
    <location>
        <begin position="1"/>
        <end position="30"/>
    </location>
</feature>
<dbReference type="Gene3D" id="2.60.120.260">
    <property type="entry name" value="Galactose-binding domain-like"/>
    <property type="match status" value="1"/>
</dbReference>
<evidence type="ECO:0000313" key="3">
    <source>
        <dbReference type="Proteomes" id="UP001254488"/>
    </source>
</evidence>
<comment type="caution">
    <text evidence="2">The sequence shown here is derived from an EMBL/GenBank/DDBJ whole genome shotgun (WGS) entry which is preliminary data.</text>
</comment>
<protein>
    <submittedName>
        <fullName evidence="2">Gliding motility-associated C-terminal domain-containing protein</fullName>
    </submittedName>
</protein>
<organism evidence="2 3">
    <name type="scientific">Patiriisocius hiemis</name>
    <dbReference type="NCBI Taxonomy" id="3075604"/>
    <lineage>
        <taxon>Bacteria</taxon>
        <taxon>Pseudomonadati</taxon>
        <taxon>Bacteroidota</taxon>
        <taxon>Flavobacteriia</taxon>
        <taxon>Flavobacteriales</taxon>
        <taxon>Flavobacteriaceae</taxon>
        <taxon>Patiriisocius</taxon>
    </lineage>
</organism>
<evidence type="ECO:0000313" key="2">
    <source>
        <dbReference type="EMBL" id="MDT0555434.1"/>
    </source>
</evidence>